<name>A0ABV9B8W0_9ACTN</name>
<evidence type="ECO:0000313" key="1">
    <source>
        <dbReference type="EMBL" id="MFC4506683.1"/>
    </source>
</evidence>
<keyword evidence="2" id="KW-1185">Reference proteome</keyword>
<gene>
    <name evidence="1" type="ORF">ACFPIH_45790</name>
</gene>
<evidence type="ECO:0000313" key="2">
    <source>
        <dbReference type="Proteomes" id="UP001595839"/>
    </source>
</evidence>
<proteinExistence type="predicted"/>
<protein>
    <submittedName>
        <fullName evidence="1">Uncharacterized protein</fullName>
    </submittedName>
</protein>
<dbReference type="RefSeq" id="WP_381184920.1">
    <property type="nucleotide sequence ID" value="NZ_JBHSFK010000046.1"/>
</dbReference>
<accession>A0ABV9B8W0</accession>
<reference evidence="2" key="1">
    <citation type="journal article" date="2019" name="Int. J. Syst. Evol. Microbiol.">
        <title>The Global Catalogue of Microorganisms (GCM) 10K type strain sequencing project: providing services to taxonomists for standard genome sequencing and annotation.</title>
        <authorList>
            <consortium name="The Broad Institute Genomics Platform"/>
            <consortium name="The Broad Institute Genome Sequencing Center for Infectious Disease"/>
            <person name="Wu L."/>
            <person name="Ma J."/>
        </authorList>
    </citation>
    <scope>NUCLEOTIDE SEQUENCE [LARGE SCALE GENOMIC DNA]</scope>
    <source>
        <strain evidence="2">CGMCC 4.7177</strain>
    </source>
</reference>
<organism evidence="1 2">
    <name type="scientific">Streptomyces vulcanius</name>
    <dbReference type="NCBI Taxonomy" id="1441876"/>
    <lineage>
        <taxon>Bacteria</taxon>
        <taxon>Bacillati</taxon>
        <taxon>Actinomycetota</taxon>
        <taxon>Actinomycetes</taxon>
        <taxon>Kitasatosporales</taxon>
        <taxon>Streptomycetaceae</taxon>
        <taxon>Streptomyces</taxon>
    </lineage>
</organism>
<dbReference type="EMBL" id="JBHSFK010000046">
    <property type="protein sequence ID" value="MFC4506683.1"/>
    <property type="molecule type" value="Genomic_DNA"/>
</dbReference>
<sequence length="207" mass="23655">MFSIGDLVRFDLETAQGFTEQHYATIEQFRKRDRNNYRRPPTNPYAAFLAPEHASTQVLPLAKLTPAVDDFEIVTDPTAVHAGAGEWNDYHYRCLRCARYSYKSAQVMAVHKKSGQRVRLCDDCFEPRELALLGHEVLWYQRNSKDSVLALRASPELITGAASNSFYEKSEGESYREWADAFPWLVPGPAAELYKKWKEEQRASATA</sequence>
<dbReference type="Proteomes" id="UP001595839">
    <property type="component" value="Unassembled WGS sequence"/>
</dbReference>
<comment type="caution">
    <text evidence="1">The sequence shown here is derived from an EMBL/GenBank/DDBJ whole genome shotgun (WGS) entry which is preliminary data.</text>
</comment>